<evidence type="ECO:0000313" key="1">
    <source>
        <dbReference type="EMBL" id="KAG5591802.1"/>
    </source>
</evidence>
<name>A0A9J5XVN8_SOLCO</name>
<organism evidence="1 2">
    <name type="scientific">Solanum commersonii</name>
    <name type="common">Commerson's wild potato</name>
    <name type="synonym">Commerson's nightshade</name>
    <dbReference type="NCBI Taxonomy" id="4109"/>
    <lineage>
        <taxon>Eukaryota</taxon>
        <taxon>Viridiplantae</taxon>
        <taxon>Streptophyta</taxon>
        <taxon>Embryophyta</taxon>
        <taxon>Tracheophyta</taxon>
        <taxon>Spermatophyta</taxon>
        <taxon>Magnoliopsida</taxon>
        <taxon>eudicotyledons</taxon>
        <taxon>Gunneridae</taxon>
        <taxon>Pentapetalae</taxon>
        <taxon>asterids</taxon>
        <taxon>lamiids</taxon>
        <taxon>Solanales</taxon>
        <taxon>Solanaceae</taxon>
        <taxon>Solanoideae</taxon>
        <taxon>Solaneae</taxon>
        <taxon>Solanum</taxon>
    </lineage>
</organism>
<keyword evidence="2" id="KW-1185">Reference proteome</keyword>
<proteinExistence type="predicted"/>
<dbReference type="Proteomes" id="UP000824120">
    <property type="component" value="Chromosome 8"/>
</dbReference>
<gene>
    <name evidence="1" type="ORF">H5410_042316</name>
</gene>
<dbReference type="EMBL" id="JACXVP010000008">
    <property type="protein sequence ID" value="KAG5591802.1"/>
    <property type="molecule type" value="Genomic_DNA"/>
</dbReference>
<evidence type="ECO:0000313" key="2">
    <source>
        <dbReference type="Proteomes" id="UP000824120"/>
    </source>
</evidence>
<comment type="caution">
    <text evidence="1">The sequence shown here is derived from an EMBL/GenBank/DDBJ whole genome shotgun (WGS) entry which is preliminary data.</text>
</comment>
<accession>A0A9J5XVN8</accession>
<sequence>MSNLELMKPKFVSDDNNLLDENYQVQHDIFEKKKLNSRDIMRVGTLPAVSRERALSIASEKRCGLRALGESQRLELRDDELRDES</sequence>
<dbReference type="AlphaFoldDB" id="A0A9J5XVN8"/>
<reference evidence="1 2" key="1">
    <citation type="submission" date="2020-09" db="EMBL/GenBank/DDBJ databases">
        <title>De no assembly of potato wild relative species, Solanum commersonii.</title>
        <authorList>
            <person name="Cho K."/>
        </authorList>
    </citation>
    <scope>NUCLEOTIDE SEQUENCE [LARGE SCALE GENOMIC DNA]</scope>
    <source>
        <strain evidence="1">LZ3.2</strain>
        <tissue evidence="1">Leaf</tissue>
    </source>
</reference>
<protein>
    <submittedName>
        <fullName evidence="1">Uncharacterized protein</fullName>
    </submittedName>
</protein>